<comment type="caution">
    <text evidence="3">The sequence shown here is derived from an EMBL/GenBank/DDBJ whole genome shotgun (WGS) entry which is preliminary data.</text>
</comment>
<evidence type="ECO:0000256" key="1">
    <source>
        <dbReference type="ARBA" id="ARBA00006987"/>
    </source>
</evidence>
<dbReference type="InterPro" id="IPR042100">
    <property type="entry name" value="Bug_dom1"/>
</dbReference>
<comment type="similarity">
    <text evidence="1">Belongs to the UPF0065 (bug) family.</text>
</comment>
<dbReference type="Pfam" id="PF03401">
    <property type="entry name" value="TctC"/>
    <property type="match status" value="1"/>
</dbReference>
<dbReference type="CDD" id="cd07012">
    <property type="entry name" value="PBP2_Bug_TTT"/>
    <property type="match status" value="1"/>
</dbReference>
<keyword evidence="2" id="KW-0732">Signal</keyword>
<accession>A0ABS1UXR1</accession>
<proteinExistence type="inferred from homology"/>
<name>A0ABS1UXR1_9PROT</name>
<dbReference type="Gene3D" id="3.40.190.150">
    <property type="entry name" value="Bordetella uptake gene, domain 1"/>
    <property type="match status" value="1"/>
</dbReference>
<reference evidence="3 4" key="1">
    <citation type="submission" date="2021-01" db="EMBL/GenBank/DDBJ databases">
        <title>Belnapia mucosa sp. nov. and Belnapia arida sp. nov., isolated from the Tabernas Desert (Almeria, Spain).</title>
        <authorList>
            <person name="Molina-Menor E."/>
            <person name="Vidal-Verdu A."/>
            <person name="Calonge A."/>
            <person name="Satari L."/>
            <person name="Pereto Magraner J."/>
            <person name="Porcar Miralles M."/>
        </authorList>
    </citation>
    <scope>NUCLEOTIDE SEQUENCE [LARGE SCALE GENOMIC DNA]</scope>
    <source>
        <strain evidence="3 4">T6</strain>
    </source>
</reference>
<dbReference type="EMBL" id="JAEUXJ010000001">
    <property type="protein sequence ID" value="MBL6453772.1"/>
    <property type="molecule type" value="Genomic_DNA"/>
</dbReference>
<dbReference type="PANTHER" id="PTHR42928:SF5">
    <property type="entry name" value="BLR1237 PROTEIN"/>
    <property type="match status" value="1"/>
</dbReference>
<sequence length="330" mass="34700">MHRRALLAAPILLPALLPSGAGAQGFAERPVTLVTGYAPGGSTDIAARLLADRLPAHLGAGTRVVVENRPGASGAVASEWLRRQPADGFTIMVVETGSHAIAPNAMIGWNRYDPVADFTHLGVIGIPPLILIVNNDFPGRTAQEVVAALRRAPPDSLTYATSGVGGVLHFASEILGQHLGTRFVHVPYRSGAQMLQAIHTGEAQFGIAALASANAMVKEGLVRGIAVTGQRRFPTYPDTPTLAESGVPNFDFDTWFALVGPPGMPEPVAGAINRALVAALAEDPLRDRLMAAGHDAFRGPNGLPEARAFMVSEVAKYREVVARTGIRLSP</sequence>
<dbReference type="InterPro" id="IPR005064">
    <property type="entry name" value="BUG"/>
</dbReference>
<evidence type="ECO:0000313" key="4">
    <source>
        <dbReference type="Proteomes" id="UP000606490"/>
    </source>
</evidence>
<evidence type="ECO:0000313" key="3">
    <source>
        <dbReference type="EMBL" id="MBL6453772.1"/>
    </source>
</evidence>
<dbReference type="SUPFAM" id="SSF53850">
    <property type="entry name" value="Periplasmic binding protein-like II"/>
    <property type="match status" value="1"/>
</dbReference>
<feature type="signal peptide" evidence="2">
    <location>
        <begin position="1"/>
        <end position="23"/>
    </location>
</feature>
<dbReference type="PIRSF" id="PIRSF017082">
    <property type="entry name" value="YflP"/>
    <property type="match status" value="1"/>
</dbReference>
<dbReference type="Gene3D" id="3.40.190.10">
    <property type="entry name" value="Periplasmic binding protein-like II"/>
    <property type="match status" value="1"/>
</dbReference>
<dbReference type="PANTHER" id="PTHR42928">
    <property type="entry name" value="TRICARBOXYLATE-BINDING PROTEIN"/>
    <property type="match status" value="1"/>
</dbReference>
<evidence type="ECO:0000256" key="2">
    <source>
        <dbReference type="SAM" id="SignalP"/>
    </source>
</evidence>
<organism evidence="3 4">
    <name type="scientific">Belnapia mucosa</name>
    <dbReference type="NCBI Taxonomy" id="2804532"/>
    <lineage>
        <taxon>Bacteria</taxon>
        <taxon>Pseudomonadati</taxon>
        <taxon>Pseudomonadota</taxon>
        <taxon>Alphaproteobacteria</taxon>
        <taxon>Acetobacterales</taxon>
        <taxon>Roseomonadaceae</taxon>
        <taxon>Belnapia</taxon>
    </lineage>
</organism>
<feature type="chain" id="PRO_5046148757" evidence="2">
    <location>
        <begin position="24"/>
        <end position="330"/>
    </location>
</feature>
<protein>
    <submittedName>
        <fullName evidence="3">Tripartite tricarboxylate transporter substrate binding protein</fullName>
    </submittedName>
</protein>
<keyword evidence="4" id="KW-1185">Reference proteome</keyword>
<dbReference type="RefSeq" id="WP_202823524.1">
    <property type="nucleotide sequence ID" value="NZ_JAEUXJ010000001.1"/>
</dbReference>
<gene>
    <name evidence="3" type="ORF">JMJ55_00470</name>
</gene>
<dbReference type="Proteomes" id="UP000606490">
    <property type="component" value="Unassembled WGS sequence"/>
</dbReference>